<gene>
    <name evidence="1" type="ORF">UFOPK2872_01193</name>
</gene>
<organism evidence="1">
    <name type="scientific">freshwater metagenome</name>
    <dbReference type="NCBI Taxonomy" id="449393"/>
    <lineage>
        <taxon>unclassified sequences</taxon>
        <taxon>metagenomes</taxon>
        <taxon>ecological metagenomes</taxon>
    </lineage>
</organism>
<protein>
    <submittedName>
        <fullName evidence="1">Unannotated protein</fullName>
    </submittedName>
</protein>
<dbReference type="EMBL" id="CAEZZM010000183">
    <property type="protein sequence ID" value="CAB4771774.1"/>
    <property type="molecule type" value="Genomic_DNA"/>
</dbReference>
<proteinExistence type="predicted"/>
<name>A0A6J6VJH8_9ZZZZ</name>
<reference evidence="1" key="1">
    <citation type="submission" date="2020-05" db="EMBL/GenBank/DDBJ databases">
        <authorList>
            <person name="Chiriac C."/>
            <person name="Salcher M."/>
            <person name="Ghai R."/>
            <person name="Kavagutti S V."/>
        </authorList>
    </citation>
    <scope>NUCLEOTIDE SEQUENCE</scope>
</reference>
<evidence type="ECO:0000313" key="1">
    <source>
        <dbReference type="EMBL" id="CAB4771774.1"/>
    </source>
</evidence>
<sequence>MQDVVTAMGTTVWTKGVQLVDNSGLYTARITTTVQDVLRGCVECVQRFVTAFGFAPLHPQSTALITVIRPLYIHPQTTLKAQMPGVTS</sequence>
<accession>A0A6J6VJH8</accession>
<dbReference type="AlphaFoldDB" id="A0A6J6VJH8"/>